<sequence length="278" mass="30360">MKNRMDFLKMKDNGEKITMVTAYDYPSAKMSEQANIDMILVGDSLGMVVLGYDSTIKVTMDDMIHHAKAVKRGATNTFIVVDMPFMSYHVSLADSLYNAKRLFQETSANALKIEGASEEVLTLTSRLTAAGIPVVAHIGLTPQSVNVLGGYRIQGKDKETAEQLIREAKAIQNSGAIALVLECVPMELAQIITNELDIPTIGIGAGNHCDGQVLVYHDVVNYGVDRLPKFVKAYTDINNSIVNGLQVYVNEVKEGTFPDESHSFSMSPNVLSEIKLGD</sequence>
<comment type="subcellular location">
    <subcellularLocation>
        <location evidence="5">Cytoplasm</location>
    </subcellularLocation>
</comment>
<keyword evidence="4 5" id="KW-0808">Transferase</keyword>
<keyword evidence="5" id="KW-0460">Magnesium</keyword>
<proteinExistence type="inferred from homology"/>
<comment type="catalytic activity">
    <reaction evidence="5">
        <text>(6R)-5,10-methylene-5,6,7,8-tetrahydrofolate + 3-methyl-2-oxobutanoate + H2O = 2-dehydropantoate + (6S)-5,6,7,8-tetrahydrofolate</text>
        <dbReference type="Rhea" id="RHEA:11824"/>
        <dbReference type="ChEBI" id="CHEBI:11561"/>
        <dbReference type="ChEBI" id="CHEBI:11851"/>
        <dbReference type="ChEBI" id="CHEBI:15377"/>
        <dbReference type="ChEBI" id="CHEBI:15636"/>
        <dbReference type="ChEBI" id="CHEBI:57453"/>
        <dbReference type="EC" id="2.1.2.11"/>
    </reaction>
</comment>
<dbReference type="PANTHER" id="PTHR20881">
    <property type="entry name" value="3-METHYL-2-OXOBUTANOATE HYDROXYMETHYLTRANSFERASE"/>
    <property type="match status" value="1"/>
</dbReference>
<evidence type="ECO:0000256" key="1">
    <source>
        <dbReference type="ARBA" id="ARBA00008676"/>
    </source>
</evidence>
<comment type="caution">
    <text evidence="6">The sequence shown here is derived from an EMBL/GenBank/DDBJ whole genome shotgun (WGS) entry which is preliminary data.</text>
</comment>
<comment type="subunit">
    <text evidence="2 5">Homodecamer; pentamer of dimers.</text>
</comment>
<dbReference type="Gene3D" id="3.20.20.60">
    <property type="entry name" value="Phosphoenolpyruvate-binding domains"/>
    <property type="match status" value="1"/>
</dbReference>
<keyword evidence="5" id="KW-0479">Metal-binding</keyword>
<comment type="cofactor">
    <cofactor evidence="5">
        <name>Mg(2+)</name>
        <dbReference type="ChEBI" id="CHEBI:18420"/>
    </cofactor>
    <text evidence="5">Binds 1 Mg(2+) ion per subunit.</text>
</comment>
<dbReference type="InterPro" id="IPR015813">
    <property type="entry name" value="Pyrv/PenolPyrv_kinase-like_dom"/>
</dbReference>
<evidence type="ECO:0000256" key="2">
    <source>
        <dbReference type="ARBA" id="ARBA00011424"/>
    </source>
</evidence>
<accession>A0ABS2MVX9</accession>
<comment type="similarity">
    <text evidence="1 5">Belongs to the PanB family.</text>
</comment>
<dbReference type="EMBL" id="JAFBDR010000001">
    <property type="protein sequence ID" value="MBM7569850.1"/>
    <property type="molecule type" value="Genomic_DNA"/>
</dbReference>
<dbReference type="GO" id="GO:0003864">
    <property type="term" value="F:3-methyl-2-oxobutanoate hydroxymethyltransferase activity"/>
    <property type="evidence" value="ECO:0007669"/>
    <property type="project" value="UniProtKB-EC"/>
</dbReference>
<dbReference type="CDD" id="cd06557">
    <property type="entry name" value="KPHMT-like"/>
    <property type="match status" value="1"/>
</dbReference>
<evidence type="ECO:0000256" key="3">
    <source>
        <dbReference type="ARBA" id="ARBA00022655"/>
    </source>
</evidence>
<keyword evidence="7" id="KW-1185">Reference proteome</keyword>
<comment type="pathway">
    <text evidence="5">Cofactor biosynthesis; (R)-pantothenate biosynthesis; (R)-pantoate from 3-methyl-2-oxobutanoate: step 1/2.</text>
</comment>
<dbReference type="Pfam" id="PF02548">
    <property type="entry name" value="Pantoate_transf"/>
    <property type="match status" value="1"/>
</dbReference>
<dbReference type="InterPro" id="IPR003700">
    <property type="entry name" value="Pantoate_hydroxy_MeTrfase"/>
</dbReference>
<organism evidence="6 7">
    <name type="scientific">Aquibacillus albus</name>
    <dbReference type="NCBI Taxonomy" id="1168171"/>
    <lineage>
        <taxon>Bacteria</taxon>
        <taxon>Bacillati</taxon>
        <taxon>Bacillota</taxon>
        <taxon>Bacilli</taxon>
        <taxon>Bacillales</taxon>
        <taxon>Bacillaceae</taxon>
        <taxon>Aquibacillus</taxon>
    </lineage>
</organism>
<dbReference type="RefSeq" id="WP_204497297.1">
    <property type="nucleotide sequence ID" value="NZ_JAFBDR010000001.1"/>
</dbReference>
<feature type="active site" description="Proton acceptor" evidence="5">
    <location>
        <position position="182"/>
    </location>
</feature>
<feature type="binding site" evidence="5">
    <location>
        <position position="82"/>
    </location>
    <ligand>
        <name>Mg(2+)</name>
        <dbReference type="ChEBI" id="CHEBI:18420"/>
    </ligand>
</feature>
<evidence type="ECO:0000313" key="7">
    <source>
        <dbReference type="Proteomes" id="UP001296943"/>
    </source>
</evidence>
<feature type="binding site" evidence="5">
    <location>
        <position position="112"/>
    </location>
    <ligand>
        <name>3-methyl-2-oxobutanoate</name>
        <dbReference type="ChEBI" id="CHEBI:11851"/>
    </ligand>
</feature>
<feature type="binding site" evidence="5">
    <location>
        <position position="43"/>
    </location>
    <ligand>
        <name>Mg(2+)</name>
        <dbReference type="ChEBI" id="CHEBI:18420"/>
    </ligand>
</feature>
<dbReference type="Proteomes" id="UP001296943">
    <property type="component" value="Unassembled WGS sequence"/>
</dbReference>
<dbReference type="NCBIfam" id="NF001452">
    <property type="entry name" value="PRK00311.1"/>
    <property type="match status" value="1"/>
</dbReference>
<dbReference type="PIRSF" id="PIRSF000388">
    <property type="entry name" value="Pantoate_hydroxy_MeTrfase"/>
    <property type="match status" value="1"/>
</dbReference>
<reference evidence="6 7" key="1">
    <citation type="submission" date="2021-01" db="EMBL/GenBank/DDBJ databases">
        <title>Genomic Encyclopedia of Type Strains, Phase IV (KMG-IV): sequencing the most valuable type-strain genomes for metagenomic binning, comparative biology and taxonomic classification.</title>
        <authorList>
            <person name="Goeker M."/>
        </authorList>
    </citation>
    <scope>NUCLEOTIDE SEQUENCE [LARGE SCALE GENOMIC DNA]</scope>
    <source>
        <strain evidence="6 7">DSM 23711</strain>
    </source>
</reference>
<dbReference type="HAMAP" id="MF_00156">
    <property type="entry name" value="PanB"/>
    <property type="match status" value="1"/>
</dbReference>
<keyword evidence="5" id="KW-0963">Cytoplasm</keyword>
<dbReference type="EC" id="2.1.2.11" evidence="5"/>
<keyword evidence="3 5" id="KW-0566">Pantothenate biosynthesis</keyword>
<protein>
    <recommendedName>
        <fullName evidence="5">3-methyl-2-oxobutanoate hydroxymethyltransferase</fullName>
        <ecNumber evidence="5">2.1.2.11</ecNumber>
    </recommendedName>
    <alternativeName>
        <fullName evidence="5">Ketopantoate hydroxymethyltransferase</fullName>
        <shortName evidence="5">KPHMT</shortName>
    </alternativeName>
</protein>
<dbReference type="PANTHER" id="PTHR20881:SF0">
    <property type="entry name" value="3-METHYL-2-OXOBUTANOATE HYDROXYMETHYLTRANSFERASE"/>
    <property type="match status" value="1"/>
</dbReference>
<comment type="function">
    <text evidence="5">Catalyzes the reversible reaction in which hydroxymethyl group from 5,10-methylenetetrahydrofolate is transferred onto alpha-ketoisovalerate to form ketopantoate.</text>
</comment>
<dbReference type="InterPro" id="IPR040442">
    <property type="entry name" value="Pyrv_kinase-like_dom_sf"/>
</dbReference>
<feature type="binding site" evidence="5">
    <location>
        <position position="114"/>
    </location>
    <ligand>
        <name>Mg(2+)</name>
        <dbReference type="ChEBI" id="CHEBI:18420"/>
    </ligand>
</feature>
<dbReference type="SUPFAM" id="SSF51621">
    <property type="entry name" value="Phosphoenolpyruvate/pyruvate domain"/>
    <property type="match status" value="1"/>
</dbReference>
<feature type="binding site" evidence="5">
    <location>
        <position position="82"/>
    </location>
    <ligand>
        <name>3-methyl-2-oxobutanoate</name>
        <dbReference type="ChEBI" id="CHEBI:11851"/>
    </ligand>
</feature>
<gene>
    <name evidence="5" type="primary">panB</name>
    <name evidence="6" type="ORF">JOC48_000319</name>
</gene>
<evidence type="ECO:0000256" key="4">
    <source>
        <dbReference type="ARBA" id="ARBA00022679"/>
    </source>
</evidence>
<name>A0ABS2MVX9_9BACI</name>
<evidence type="ECO:0000256" key="5">
    <source>
        <dbReference type="HAMAP-Rule" id="MF_00156"/>
    </source>
</evidence>
<dbReference type="NCBIfam" id="TIGR00222">
    <property type="entry name" value="panB"/>
    <property type="match status" value="1"/>
</dbReference>
<feature type="binding site" evidence="5">
    <location>
        <begin position="43"/>
        <end position="44"/>
    </location>
    <ligand>
        <name>3-methyl-2-oxobutanoate</name>
        <dbReference type="ChEBI" id="CHEBI:11851"/>
    </ligand>
</feature>
<evidence type="ECO:0000313" key="6">
    <source>
        <dbReference type="EMBL" id="MBM7569850.1"/>
    </source>
</evidence>